<accession>A0A3P6CML9</accession>
<sequence length="59" mass="6896">MLLQCEINKQVWILILRSLGYTHSCFITWTSFIEWLSLRDSTALLILKKIVAHATIYSI</sequence>
<reference evidence="1" key="1">
    <citation type="submission" date="2018-11" db="EMBL/GenBank/DDBJ databases">
        <authorList>
            <consortium name="Genoscope - CEA"/>
            <person name="William W."/>
        </authorList>
    </citation>
    <scope>NUCLEOTIDE SEQUENCE</scope>
</reference>
<name>A0A3P6CML9_BRACM</name>
<organism evidence="1">
    <name type="scientific">Brassica campestris</name>
    <name type="common">Field mustard</name>
    <dbReference type="NCBI Taxonomy" id="3711"/>
    <lineage>
        <taxon>Eukaryota</taxon>
        <taxon>Viridiplantae</taxon>
        <taxon>Streptophyta</taxon>
        <taxon>Embryophyta</taxon>
        <taxon>Tracheophyta</taxon>
        <taxon>Spermatophyta</taxon>
        <taxon>Magnoliopsida</taxon>
        <taxon>eudicotyledons</taxon>
        <taxon>Gunneridae</taxon>
        <taxon>Pentapetalae</taxon>
        <taxon>rosids</taxon>
        <taxon>malvids</taxon>
        <taxon>Brassicales</taxon>
        <taxon>Brassicaceae</taxon>
        <taxon>Brassiceae</taxon>
        <taxon>Brassica</taxon>
    </lineage>
</organism>
<evidence type="ECO:0000313" key="1">
    <source>
        <dbReference type="EMBL" id="VDD11321.1"/>
    </source>
</evidence>
<proteinExistence type="predicted"/>
<protein>
    <submittedName>
        <fullName evidence="1">Uncharacterized protein</fullName>
    </submittedName>
</protein>
<gene>
    <name evidence="1" type="ORF">BRAA04T16404Z</name>
</gene>
<dbReference type="EMBL" id="LR031576">
    <property type="protein sequence ID" value="VDD11321.1"/>
    <property type="molecule type" value="Genomic_DNA"/>
</dbReference>
<dbReference type="AlphaFoldDB" id="A0A3P6CML9"/>